<dbReference type="InterPro" id="IPR026961">
    <property type="entry name" value="PGG_dom"/>
</dbReference>
<sequence>METKPAFSAAVVEVLKQDNYLDWNVRVKTSLMAQGLWDIVESRSGSPTPENEAVFKVWSMTNAMALHVIQNSCGPDTFSDIREITSARIAWETLAGKYKPKGPDPSSSMASVPLEEDKLDSSTKSSTIQISSDIREITSDSMASVPLEEDKLDFPSKKGKGIRIKDKLDSSTKPGESDKKGNIGDCVEIYVDLYKSLQIGDWNAAKEFLNGHPPAISAKITVRGETALHVAAEAGHVHIVEELVKQMSKENLEIKDSDDFTALARAAYNGNYHMAKCMLGKNENLISITAMSDKKERTPLYAALTNGHVRLARYLYLLTPLEILMPENGSTGATVVCAAIYNNALDIALHLVNRCSRLVVTESVTGDSPFQALASMPDYFLSGNRLVFWKRWIYSAIHIQSVGQSEGLINETRLNIQKLVGNRSNDNETSGSGLSSLSRLVSNLQTLLGIKHLYEMKLTHFLSNELLSRMKEQLSISNLQLRATGLVNGAILRATKEGIFEFVFEMVKADPQLVFCQDAVTSSIFSAAVGNRRAKIFGLIHGSNLKSALACASDFSNGNTLLHMAGMSAPSTSLDHIAGAALQMQRELQWFKEVESIVPPNVHGYLNEGGLTPRQLFTKNHEDMMSKGEKWMKDTASSCTVVGALIVTIMFAAVFTVPGGNDQNNGFPIFLNKKLFLVFIVSDALSLFSSSTSVLMFLGILTSRYAEIDFLESLPRKMIIGLSILFFSIVAMMTTFSAALLLMLHEQSWIFKPVICLASILITLFVLMQFPLLVAMAISTYRPSSSIGK</sequence>
<organism evidence="5 6">
    <name type="scientific">Quercus rubra</name>
    <name type="common">Northern red oak</name>
    <name type="synonym">Quercus borealis</name>
    <dbReference type="NCBI Taxonomy" id="3512"/>
    <lineage>
        <taxon>Eukaryota</taxon>
        <taxon>Viridiplantae</taxon>
        <taxon>Streptophyta</taxon>
        <taxon>Embryophyta</taxon>
        <taxon>Tracheophyta</taxon>
        <taxon>Spermatophyta</taxon>
        <taxon>Magnoliopsida</taxon>
        <taxon>eudicotyledons</taxon>
        <taxon>Gunneridae</taxon>
        <taxon>Pentapetalae</taxon>
        <taxon>rosids</taxon>
        <taxon>fabids</taxon>
        <taxon>Fagales</taxon>
        <taxon>Fagaceae</taxon>
        <taxon>Quercus</taxon>
    </lineage>
</organism>
<feature type="transmembrane region" description="Helical" evidence="3">
    <location>
        <begin position="675"/>
        <end position="698"/>
    </location>
</feature>
<dbReference type="SUPFAM" id="SSF48403">
    <property type="entry name" value="Ankyrin repeat"/>
    <property type="match status" value="1"/>
</dbReference>
<evidence type="ECO:0000256" key="1">
    <source>
        <dbReference type="PROSITE-ProRule" id="PRU00023"/>
    </source>
</evidence>
<feature type="repeat" description="ANK" evidence="1">
    <location>
        <begin position="223"/>
        <end position="255"/>
    </location>
</feature>
<dbReference type="AlphaFoldDB" id="A0AAN7FP56"/>
<feature type="transmembrane region" description="Helical" evidence="3">
    <location>
        <begin position="750"/>
        <end position="779"/>
    </location>
</feature>
<feature type="transmembrane region" description="Helical" evidence="3">
    <location>
        <begin position="719"/>
        <end position="744"/>
    </location>
</feature>
<dbReference type="PROSITE" id="PS50297">
    <property type="entry name" value="ANK_REP_REGION"/>
    <property type="match status" value="1"/>
</dbReference>
<dbReference type="EMBL" id="JAXUIC010000004">
    <property type="protein sequence ID" value="KAK4593420.1"/>
    <property type="molecule type" value="Genomic_DNA"/>
</dbReference>
<feature type="transmembrane region" description="Helical" evidence="3">
    <location>
        <begin position="635"/>
        <end position="655"/>
    </location>
</feature>
<accession>A0AAN7FP56</accession>
<dbReference type="InterPro" id="IPR002110">
    <property type="entry name" value="Ankyrin_rpt"/>
</dbReference>
<dbReference type="Proteomes" id="UP001324115">
    <property type="component" value="Unassembled WGS sequence"/>
</dbReference>
<reference evidence="5 6" key="1">
    <citation type="journal article" date="2023" name="G3 (Bethesda)">
        <title>A haplotype-resolved chromosome-scale genome for Quercus rubra L. provides insights into the genetics of adaptive traits for red oak species.</title>
        <authorList>
            <person name="Kapoor B."/>
            <person name="Jenkins J."/>
            <person name="Schmutz J."/>
            <person name="Zhebentyayeva T."/>
            <person name="Kuelheim C."/>
            <person name="Coggeshall M."/>
            <person name="Heim C."/>
            <person name="Lasky J.R."/>
            <person name="Leites L."/>
            <person name="Islam-Faridi N."/>
            <person name="Romero-Severson J."/>
            <person name="DeLeo V.L."/>
            <person name="Lucas S.M."/>
            <person name="Lazic D."/>
            <person name="Gailing O."/>
            <person name="Carlson J."/>
            <person name="Staton M."/>
        </authorList>
    </citation>
    <scope>NUCLEOTIDE SEQUENCE [LARGE SCALE GENOMIC DNA]</scope>
    <source>
        <strain evidence="5">Pseudo-F2</strain>
    </source>
</reference>
<dbReference type="PANTHER" id="PTHR24177:SF329">
    <property type="entry name" value="ANKYRIN REPEAT PROTEIN"/>
    <property type="match status" value="1"/>
</dbReference>
<proteinExistence type="predicted"/>
<dbReference type="Pfam" id="PF14223">
    <property type="entry name" value="Retrotran_gag_2"/>
    <property type="match status" value="1"/>
</dbReference>
<dbReference type="Pfam" id="PF12796">
    <property type="entry name" value="Ank_2"/>
    <property type="match status" value="1"/>
</dbReference>
<dbReference type="PANTHER" id="PTHR24177">
    <property type="entry name" value="CASKIN"/>
    <property type="match status" value="1"/>
</dbReference>
<dbReference type="Pfam" id="PF13962">
    <property type="entry name" value="PGG"/>
    <property type="match status" value="1"/>
</dbReference>
<keyword evidence="3" id="KW-0472">Membrane</keyword>
<dbReference type="SMART" id="SM00248">
    <property type="entry name" value="ANK"/>
    <property type="match status" value="4"/>
</dbReference>
<keyword evidence="3" id="KW-1133">Transmembrane helix</keyword>
<feature type="domain" description="PGG" evidence="4">
    <location>
        <begin position="629"/>
        <end position="741"/>
    </location>
</feature>
<protein>
    <recommendedName>
        <fullName evidence="4">PGG domain-containing protein</fullName>
    </recommendedName>
</protein>
<dbReference type="EMBL" id="JAXUIC010000004">
    <property type="protein sequence ID" value="KAK4593419.1"/>
    <property type="molecule type" value="Genomic_DNA"/>
</dbReference>
<comment type="caution">
    <text evidence="5">The sequence shown here is derived from an EMBL/GenBank/DDBJ whole genome shotgun (WGS) entry which is preliminary data.</text>
</comment>
<keyword evidence="1" id="KW-0040">ANK repeat</keyword>
<keyword evidence="3" id="KW-0812">Transmembrane</keyword>
<dbReference type="EMBL" id="JAXUIC010000004">
    <property type="protein sequence ID" value="KAK4593418.1"/>
    <property type="molecule type" value="Genomic_DNA"/>
</dbReference>
<keyword evidence="6" id="KW-1185">Reference proteome</keyword>
<evidence type="ECO:0000259" key="4">
    <source>
        <dbReference type="Pfam" id="PF13962"/>
    </source>
</evidence>
<feature type="region of interest" description="Disordered" evidence="2">
    <location>
        <begin position="97"/>
        <end position="126"/>
    </location>
</feature>
<evidence type="ECO:0000256" key="3">
    <source>
        <dbReference type="SAM" id="Phobius"/>
    </source>
</evidence>
<gene>
    <name evidence="5" type="ORF">RGQ29_017506</name>
</gene>
<dbReference type="InterPro" id="IPR036770">
    <property type="entry name" value="Ankyrin_rpt-contain_sf"/>
</dbReference>
<evidence type="ECO:0000313" key="6">
    <source>
        <dbReference type="Proteomes" id="UP001324115"/>
    </source>
</evidence>
<evidence type="ECO:0000313" key="5">
    <source>
        <dbReference type="EMBL" id="KAK4593420.1"/>
    </source>
</evidence>
<dbReference type="Gene3D" id="1.25.40.20">
    <property type="entry name" value="Ankyrin repeat-containing domain"/>
    <property type="match status" value="1"/>
</dbReference>
<dbReference type="PROSITE" id="PS50088">
    <property type="entry name" value="ANK_REPEAT"/>
    <property type="match status" value="1"/>
</dbReference>
<name>A0AAN7FP56_QUERU</name>
<evidence type="ECO:0000256" key="2">
    <source>
        <dbReference type="SAM" id="MobiDB-lite"/>
    </source>
</evidence>
<dbReference type="GO" id="GO:0016020">
    <property type="term" value="C:membrane"/>
    <property type="evidence" value="ECO:0007669"/>
    <property type="project" value="TreeGrafter"/>
</dbReference>